<organism evidence="1">
    <name type="scientific">Cacopsylla melanoneura</name>
    <dbReference type="NCBI Taxonomy" id="428564"/>
    <lineage>
        <taxon>Eukaryota</taxon>
        <taxon>Metazoa</taxon>
        <taxon>Ecdysozoa</taxon>
        <taxon>Arthropoda</taxon>
        <taxon>Hexapoda</taxon>
        <taxon>Insecta</taxon>
        <taxon>Pterygota</taxon>
        <taxon>Neoptera</taxon>
        <taxon>Paraneoptera</taxon>
        <taxon>Hemiptera</taxon>
        <taxon>Sternorrhyncha</taxon>
        <taxon>Psylloidea</taxon>
        <taxon>Psyllidae</taxon>
        <taxon>Psyllinae</taxon>
        <taxon>Cacopsylla</taxon>
    </lineage>
</organism>
<protein>
    <submittedName>
        <fullName evidence="1">Uncharacterized protein</fullName>
    </submittedName>
</protein>
<name>A0A8D9E556_9HEMI</name>
<evidence type="ECO:0000313" key="1">
    <source>
        <dbReference type="EMBL" id="CAG6741148.1"/>
    </source>
</evidence>
<dbReference type="EMBL" id="HBUF01423702">
    <property type="protein sequence ID" value="CAG6741148.1"/>
    <property type="molecule type" value="Transcribed_RNA"/>
</dbReference>
<reference evidence="1" key="1">
    <citation type="submission" date="2021-05" db="EMBL/GenBank/DDBJ databases">
        <authorList>
            <person name="Alioto T."/>
            <person name="Alioto T."/>
            <person name="Gomez Garrido J."/>
        </authorList>
    </citation>
    <scope>NUCLEOTIDE SEQUENCE</scope>
</reference>
<accession>A0A8D9E556</accession>
<sequence>MVSMFPIFVSNQHSYHTRPHFLCYHIGSNIQLITTSPDSFTTPHQMQLITTSPGSFTTPHQIQLITRYFSPHQMFRVIYFLLLLHYQHAALLLYQQGHSPLL</sequence>
<proteinExistence type="predicted"/>
<dbReference type="AlphaFoldDB" id="A0A8D9E556"/>